<dbReference type="InterPro" id="IPR018392">
    <property type="entry name" value="LysM"/>
</dbReference>
<evidence type="ECO:0000256" key="1">
    <source>
        <dbReference type="SAM" id="MobiDB-lite"/>
    </source>
</evidence>
<evidence type="ECO:0000256" key="2">
    <source>
        <dbReference type="SAM" id="SignalP"/>
    </source>
</evidence>
<dbReference type="CDD" id="cd12797">
    <property type="entry name" value="M23_peptidase"/>
    <property type="match status" value="1"/>
</dbReference>
<proteinExistence type="predicted"/>
<dbReference type="EMBL" id="CP079194">
    <property type="protein sequence ID" value="QXT39246.1"/>
    <property type="molecule type" value="Genomic_DNA"/>
</dbReference>
<feature type="region of interest" description="Disordered" evidence="1">
    <location>
        <begin position="238"/>
        <end position="267"/>
    </location>
</feature>
<feature type="region of interest" description="Disordered" evidence="1">
    <location>
        <begin position="36"/>
        <end position="55"/>
    </location>
</feature>
<evidence type="ECO:0000313" key="4">
    <source>
        <dbReference type="EMBL" id="QXT39246.1"/>
    </source>
</evidence>
<feature type="signal peptide" evidence="2">
    <location>
        <begin position="1"/>
        <end position="22"/>
    </location>
</feature>
<feature type="domain" description="LysM" evidence="3">
    <location>
        <begin position="64"/>
        <end position="108"/>
    </location>
</feature>
<dbReference type="Proteomes" id="UP000825009">
    <property type="component" value="Chromosome"/>
</dbReference>
<dbReference type="SMART" id="SM00257">
    <property type="entry name" value="LysM"/>
    <property type="match status" value="2"/>
</dbReference>
<accession>A0A8F6YAP7</accession>
<feature type="compositionally biased region" description="Pro residues" evidence="1">
    <location>
        <begin position="248"/>
        <end position="261"/>
    </location>
</feature>
<dbReference type="CDD" id="cd00118">
    <property type="entry name" value="LysM"/>
    <property type="match status" value="2"/>
</dbReference>
<dbReference type="PANTHER" id="PTHR21666:SF263">
    <property type="entry name" value="MUREIN HYDROLASE ACTIVATOR NLPD"/>
    <property type="match status" value="1"/>
</dbReference>
<gene>
    <name evidence="4" type="ORF">KYE46_15165</name>
</gene>
<evidence type="ECO:0000259" key="3">
    <source>
        <dbReference type="PROSITE" id="PS51782"/>
    </source>
</evidence>
<feature type="compositionally biased region" description="Low complexity" evidence="1">
    <location>
        <begin position="238"/>
        <end position="247"/>
    </location>
</feature>
<name>A0A8F6YAP7_9RHOB</name>
<feature type="domain" description="LysM" evidence="3">
    <location>
        <begin position="152"/>
        <end position="196"/>
    </location>
</feature>
<reference evidence="4 5" key="1">
    <citation type="submission" date="2021-07" db="EMBL/GenBank/DDBJ databases">
        <title>A novel Jannaschia species isolated from marine dinoflagellate Ceratoperidinium margalefii.</title>
        <authorList>
            <person name="Jiang Y."/>
            <person name="Li Z."/>
        </authorList>
    </citation>
    <scope>NUCLEOTIDE SEQUENCE [LARGE SCALE GENOMIC DNA]</scope>
    <source>
        <strain evidence="4 5">J12C1-MA-4</strain>
    </source>
</reference>
<protein>
    <submittedName>
        <fullName evidence="4">Peptidoglycan DD-metalloendopeptidase family protein</fullName>
    </submittedName>
</protein>
<keyword evidence="2" id="KW-0732">Signal</keyword>
<keyword evidence="5" id="KW-1185">Reference proteome</keyword>
<dbReference type="Pfam" id="PF01551">
    <property type="entry name" value="Peptidase_M23"/>
    <property type="match status" value="1"/>
</dbReference>
<dbReference type="AlphaFoldDB" id="A0A8F6YAP7"/>
<dbReference type="KEGG" id="gce:KYE46_15165"/>
<sequence length="380" mass="39197">MRLITQYFPARRLTLLAPVLLAACVGAPAEWDFDLRPNAPRGTVTTAERPDPDSRGLISYDSYQVAIARRGDTVASIAARIGLSASELASYNGRSQDDTLREGEVLALPRRVDGGATSGTDIASIAGAAIEAAEPGVGTPRTPQLPDGQEPVRHRISRGETAYSVARLYGVSVRSLAEWNGLGPDLAVREGQYLLIPIVIETAQIADDSRPGDSIAPLPPSAATPLPGTIETAALPALEGTGTGATPPATPAPATPAPAPAPAQSSAPLIRPVSGAIVRGYGSGNEGIDISASAGTAVRAAADGTVAAITQDTDQVPILVIRHANGLLTVYANIQDITVSRGDSISQGQTVAQIASGDPSFLHFEVRRGFEAVDPADYLP</sequence>
<organism evidence="4 5">
    <name type="scientific">Gymnodinialimonas ceratoperidinii</name>
    <dbReference type="NCBI Taxonomy" id="2856823"/>
    <lineage>
        <taxon>Bacteria</taxon>
        <taxon>Pseudomonadati</taxon>
        <taxon>Pseudomonadota</taxon>
        <taxon>Alphaproteobacteria</taxon>
        <taxon>Rhodobacterales</taxon>
        <taxon>Paracoccaceae</taxon>
        <taxon>Gymnodinialimonas</taxon>
    </lineage>
</organism>
<dbReference type="InterPro" id="IPR050570">
    <property type="entry name" value="Cell_wall_metabolism_enzyme"/>
</dbReference>
<dbReference type="InterPro" id="IPR016047">
    <property type="entry name" value="M23ase_b-sheet_dom"/>
</dbReference>
<dbReference type="PANTHER" id="PTHR21666">
    <property type="entry name" value="PEPTIDASE-RELATED"/>
    <property type="match status" value="1"/>
</dbReference>
<feature type="chain" id="PRO_5034045418" evidence="2">
    <location>
        <begin position="23"/>
        <end position="380"/>
    </location>
</feature>
<dbReference type="Pfam" id="PF01476">
    <property type="entry name" value="LysM"/>
    <property type="match status" value="2"/>
</dbReference>
<dbReference type="GO" id="GO:0004222">
    <property type="term" value="F:metalloendopeptidase activity"/>
    <property type="evidence" value="ECO:0007669"/>
    <property type="project" value="TreeGrafter"/>
</dbReference>
<dbReference type="PROSITE" id="PS51782">
    <property type="entry name" value="LYSM"/>
    <property type="match status" value="2"/>
</dbReference>
<dbReference type="PROSITE" id="PS51257">
    <property type="entry name" value="PROKAR_LIPOPROTEIN"/>
    <property type="match status" value="1"/>
</dbReference>
<evidence type="ECO:0000313" key="5">
    <source>
        <dbReference type="Proteomes" id="UP000825009"/>
    </source>
</evidence>
<dbReference type="RefSeq" id="WP_219001686.1">
    <property type="nucleotide sequence ID" value="NZ_CP079194.1"/>
</dbReference>